<proteinExistence type="predicted"/>
<accession>A0A0A9ED63</accession>
<feature type="region of interest" description="Disordered" evidence="1">
    <location>
        <begin position="37"/>
        <end position="80"/>
    </location>
</feature>
<name>A0A0A9ED63_ARUDO</name>
<dbReference type="EMBL" id="GBRH01200937">
    <property type="protein sequence ID" value="JAD96958.1"/>
    <property type="molecule type" value="Transcribed_RNA"/>
</dbReference>
<organism evidence="2">
    <name type="scientific">Arundo donax</name>
    <name type="common">Giant reed</name>
    <name type="synonym">Donax arundinaceus</name>
    <dbReference type="NCBI Taxonomy" id="35708"/>
    <lineage>
        <taxon>Eukaryota</taxon>
        <taxon>Viridiplantae</taxon>
        <taxon>Streptophyta</taxon>
        <taxon>Embryophyta</taxon>
        <taxon>Tracheophyta</taxon>
        <taxon>Spermatophyta</taxon>
        <taxon>Magnoliopsida</taxon>
        <taxon>Liliopsida</taxon>
        <taxon>Poales</taxon>
        <taxon>Poaceae</taxon>
        <taxon>PACMAD clade</taxon>
        <taxon>Arundinoideae</taxon>
        <taxon>Arundineae</taxon>
        <taxon>Arundo</taxon>
    </lineage>
</organism>
<protein>
    <submittedName>
        <fullName evidence="2">Uncharacterized protein</fullName>
    </submittedName>
</protein>
<evidence type="ECO:0000256" key="1">
    <source>
        <dbReference type="SAM" id="MobiDB-lite"/>
    </source>
</evidence>
<feature type="compositionally biased region" description="Polar residues" evidence="1">
    <location>
        <begin position="39"/>
        <end position="52"/>
    </location>
</feature>
<reference evidence="2" key="2">
    <citation type="journal article" date="2015" name="Data Brief">
        <title>Shoot transcriptome of the giant reed, Arundo donax.</title>
        <authorList>
            <person name="Barrero R.A."/>
            <person name="Guerrero F.D."/>
            <person name="Moolhuijzen P."/>
            <person name="Goolsby J.A."/>
            <person name="Tidwell J."/>
            <person name="Bellgard S.E."/>
            <person name="Bellgard M.I."/>
        </authorList>
    </citation>
    <scope>NUCLEOTIDE SEQUENCE</scope>
    <source>
        <tissue evidence="2">Shoot tissue taken approximately 20 cm above the soil surface</tissue>
    </source>
</reference>
<dbReference type="AlphaFoldDB" id="A0A0A9ED63"/>
<sequence length="80" mass="8672">MMETWPGLDSVGGRAWLTPHRPFSWITPRRKGALYLPRSSGSKNLSALSPSATRRTRRLAGGAEKRGGTGSMPCTMGDLK</sequence>
<reference evidence="2" key="1">
    <citation type="submission" date="2014-09" db="EMBL/GenBank/DDBJ databases">
        <authorList>
            <person name="Magalhaes I.L.F."/>
            <person name="Oliveira U."/>
            <person name="Santos F.R."/>
            <person name="Vidigal T.H.D.A."/>
            <person name="Brescovit A.D."/>
            <person name="Santos A.J."/>
        </authorList>
    </citation>
    <scope>NUCLEOTIDE SEQUENCE</scope>
    <source>
        <tissue evidence="2">Shoot tissue taken approximately 20 cm above the soil surface</tissue>
    </source>
</reference>
<evidence type="ECO:0000313" key="2">
    <source>
        <dbReference type="EMBL" id="JAD96958.1"/>
    </source>
</evidence>